<dbReference type="OrthoDB" id="5814999at2759"/>
<dbReference type="WBParaSite" id="HPBE_0000900501-mRNA-1">
    <property type="protein sequence ID" value="HPBE_0000900501-mRNA-1"/>
    <property type="gene ID" value="HPBE_0000900501"/>
</dbReference>
<gene>
    <name evidence="2" type="ORF">HPBE_LOCUS9006</name>
</gene>
<evidence type="ECO:0000313" key="2">
    <source>
        <dbReference type="EMBL" id="VDO78739.1"/>
    </source>
</evidence>
<dbReference type="AlphaFoldDB" id="A0A183FNE0"/>
<dbReference type="InterPro" id="IPR012292">
    <property type="entry name" value="Globin/Proto"/>
</dbReference>
<protein>
    <submittedName>
        <fullName evidence="4">SPX domain-containing protein</fullName>
    </submittedName>
</protein>
<dbReference type="GO" id="GO:0019825">
    <property type="term" value="F:oxygen binding"/>
    <property type="evidence" value="ECO:0007669"/>
    <property type="project" value="InterPro"/>
</dbReference>
<sequence length="224" mass="25415">MNKPALYSPQTSLVPIHRPRRDGRLGWPGREIRTRNLVSGSCFTNPHEMLGKRIMKRACDLKDEFAAFYTSLELEHRDELEECTKLFLKKVVTNIDYVDEVTRLSEEFGQRFVELRAQGFRADYFAILADATIKECTHLDSAVHKAHTTTQAFSQFGAMVFSSVRDGFYTEVRRIRRASNSFSVGSNSSVRRKKTSDSDAGNRSRGTAWSFDPVHVAKVGSLGR</sequence>
<dbReference type="GO" id="GO:0020037">
    <property type="term" value="F:heme binding"/>
    <property type="evidence" value="ECO:0007669"/>
    <property type="project" value="InterPro"/>
</dbReference>
<evidence type="ECO:0000256" key="1">
    <source>
        <dbReference type="SAM" id="MobiDB-lite"/>
    </source>
</evidence>
<organism evidence="3 4">
    <name type="scientific">Heligmosomoides polygyrus</name>
    <name type="common">Parasitic roundworm</name>
    <dbReference type="NCBI Taxonomy" id="6339"/>
    <lineage>
        <taxon>Eukaryota</taxon>
        <taxon>Metazoa</taxon>
        <taxon>Ecdysozoa</taxon>
        <taxon>Nematoda</taxon>
        <taxon>Chromadorea</taxon>
        <taxon>Rhabditida</taxon>
        <taxon>Rhabditina</taxon>
        <taxon>Rhabditomorpha</taxon>
        <taxon>Strongyloidea</taxon>
        <taxon>Heligmosomidae</taxon>
        <taxon>Heligmosomoides</taxon>
    </lineage>
</organism>
<dbReference type="Gene3D" id="1.10.490.10">
    <property type="entry name" value="Globins"/>
    <property type="match status" value="1"/>
</dbReference>
<evidence type="ECO:0000313" key="4">
    <source>
        <dbReference type="WBParaSite" id="HPBE_0000900501-mRNA-1"/>
    </source>
</evidence>
<keyword evidence="3" id="KW-1185">Reference proteome</keyword>
<dbReference type="EMBL" id="UZAH01026314">
    <property type="protein sequence ID" value="VDO78739.1"/>
    <property type="molecule type" value="Genomic_DNA"/>
</dbReference>
<accession>A0A3P7YNJ8</accession>
<proteinExistence type="predicted"/>
<name>A0A183FNE0_HELPZ</name>
<reference evidence="2 3" key="1">
    <citation type="submission" date="2018-11" db="EMBL/GenBank/DDBJ databases">
        <authorList>
            <consortium name="Pathogen Informatics"/>
        </authorList>
    </citation>
    <scope>NUCLEOTIDE SEQUENCE [LARGE SCALE GENOMIC DNA]</scope>
</reference>
<evidence type="ECO:0000313" key="3">
    <source>
        <dbReference type="Proteomes" id="UP000050761"/>
    </source>
</evidence>
<dbReference type="Proteomes" id="UP000050761">
    <property type="component" value="Unassembled WGS sequence"/>
</dbReference>
<reference evidence="4" key="2">
    <citation type="submission" date="2019-09" db="UniProtKB">
        <authorList>
            <consortium name="WormBaseParasite"/>
        </authorList>
    </citation>
    <scope>IDENTIFICATION</scope>
</reference>
<accession>A0A183FNE0</accession>
<feature type="region of interest" description="Disordered" evidence="1">
    <location>
        <begin position="183"/>
        <end position="205"/>
    </location>
</feature>